<dbReference type="InterPro" id="IPR002901">
    <property type="entry name" value="MGlyc_endo_b_GlcNAc-like_dom"/>
</dbReference>
<accession>A0A2M9G683</accession>
<dbReference type="PANTHER" id="PTHR40572">
    <property type="entry name" value="PROTEIN BAX"/>
    <property type="match status" value="1"/>
</dbReference>
<comment type="caution">
    <text evidence="2">The sequence shown here is derived from an EMBL/GenBank/DDBJ whole genome shotgun (WGS) entry which is preliminary data.</text>
</comment>
<dbReference type="Proteomes" id="UP000229498">
    <property type="component" value="Unassembled WGS sequence"/>
</dbReference>
<keyword evidence="3" id="KW-1185">Reference proteome</keyword>
<sequence>MRNSTCLIALGLFVAVMSLWSAQRHYAALDEGHGAPVIVAADILYPPDIDAVTRKRIFFDTLRPIVRAENARIAKLRGRLLAASQAGTSGGWVEEAAARYGVDWTGREWGELLARVDTVPITLVLAQAAKESGWGQSRFARSGNNMFGQWCFREGCGMVPLRRASGKAHEVATFSSVNRSVRAYLHNINTQPAYGGLRAERARLRAELEEPTGLALAGGLARYSERGLAYVREVRDMIRMNRRLMLAAAPAH</sequence>
<reference evidence="2 3" key="1">
    <citation type="submission" date="2017-11" db="EMBL/GenBank/DDBJ databases">
        <title>Draft genome sequence of Rhizobiales bacterium SY3-13.</title>
        <authorList>
            <person name="Sun C."/>
        </authorList>
    </citation>
    <scope>NUCLEOTIDE SEQUENCE [LARGE SCALE GENOMIC DNA]</scope>
    <source>
        <strain evidence="2 3">SY3-13</strain>
    </source>
</reference>
<protein>
    <recommendedName>
        <fullName evidence="1">Mannosyl-glycoprotein endo-beta-N-acetylglucosamidase-like domain-containing protein</fullName>
    </recommendedName>
</protein>
<dbReference type="Gene3D" id="1.10.530.10">
    <property type="match status" value="1"/>
</dbReference>
<dbReference type="GO" id="GO:0004040">
    <property type="term" value="F:amidase activity"/>
    <property type="evidence" value="ECO:0007669"/>
    <property type="project" value="InterPro"/>
</dbReference>
<dbReference type="Pfam" id="PF01832">
    <property type="entry name" value="Glucosaminidase"/>
    <property type="match status" value="1"/>
</dbReference>
<proteinExistence type="predicted"/>
<name>A0A2M9G683_9PROT</name>
<evidence type="ECO:0000313" key="2">
    <source>
        <dbReference type="EMBL" id="PJK31229.1"/>
    </source>
</evidence>
<feature type="domain" description="Mannosyl-glycoprotein endo-beta-N-acetylglucosamidase-like" evidence="1">
    <location>
        <begin position="118"/>
        <end position="239"/>
    </location>
</feature>
<dbReference type="PANTHER" id="PTHR40572:SF1">
    <property type="entry name" value="PROTEIN BAX"/>
    <property type="match status" value="1"/>
</dbReference>
<evidence type="ECO:0000313" key="3">
    <source>
        <dbReference type="Proteomes" id="UP000229498"/>
    </source>
</evidence>
<evidence type="ECO:0000259" key="1">
    <source>
        <dbReference type="Pfam" id="PF01832"/>
    </source>
</evidence>
<dbReference type="EMBL" id="PHIG01000007">
    <property type="protein sequence ID" value="PJK31229.1"/>
    <property type="molecule type" value="Genomic_DNA"/>
</dbReference>
<dbReference type="OrthoDB" id="9788155at2"/>
<organism evidence="2 3">
    <name type="scientific">Minwuia thermotolerans</name>
    <dbReference type="NCBI Taxonomy" id="2056226"/>
    <lineage>
        <taxon>Bacteria</taxon>
        <taxon>Pseudomonadati</taxon>
        <taxon>Pseudomonadota</taxon>
        <taxon>Alphaproteobacteria</taxon>
        <taxon>Minwuiales</taxon>
        <taxon>Minwuiaceae</taxon>
        <taxon>Minwuia</taxon>
    </lineage>
</organism>
<dbReference type="RefSeq" id="WP_109796154.1">
    <property type="nucleotide sequence ID" value="NZ_PHIG01000007.1"/>
</dbReference>
<dbReference type="AlphaFoldDB" id="A0A2M9G683"/>
<dbReference type="InterPro" id="IPR053195">
    <property type="entry name" value="Bax-like"/>
</dbReference>
<gene>
    <name evidence="2" type="ORF">CVT23_03090</name>
</gene>